<keyword evidence="4" id="KW-0378">Hydrolase</keyword>
<dbReference type="PANTHER" id="PTHR45962">
    <property type="entry name" value="N-FATTY-ACYL-AMINO ACID SYNTHASE/HYDROLASE PM20D1"/>
    <property type="match status" value="1"/>
</dbReference>
<organism evidence="7 8">
    <name type="scientific">Lysinimonas soli</name>
    <dbReference type="NCBI Taxonomy" id="1074233"/>
    <lineage>
        <taxon>Bacteria</taxon>
        <taxon>Bacillati</taxon>
        <taxon>Actinomycetota</taxon>
        <taxon>Actinomycetes</taxon>
        <taxon>Micrococcales</taxon>
        <taxon>Microbacteriaceae</taxon>
        <taxon>Lysinimonas</taxon>
    </lineage>
</organism>
<keyword evidence="3" id="KW-0479">Metal-binding</keyword>
<dbReference type="PROSITE" id="PS00759">
    <property type="entry name" value="ARGE_DAPE_CPG2_2"/>
    <property type="match status" value="1"/>
</dbReference>
<protein>
    <submittedName>
        <fullName evidence="7">M20/M25/M40 family metallo-hydrolase</fullName>
    </submittedName>
</protein>
<dbReference type="RefSeq" id="WP_386738861.1">
    <property type="nucleotide sequence ID" value="NZ_JBHSMG010000001.1"/>
</dbReference>
<sequence length="450" mass="47827">MAHPETAVERLQGLLRIPTVSRSAPEVADESAFERFRALLAESYPLAHSRLELETVAGGTQLFRWSGRGERAPSVLMAHYDVVPADEPGWRHPAFGAELVGDADGADGADEQRVWGRGAIDDKGALVVILEAVEEALADGYRPAGDVYLSFGHNEETAGDGAAAVVELLASRGVRPALVLDEGGAVVEGVFPGVDGPIAVVGVSEKGIAGIELVVERPGGHAATPVRDGATSRLARAILRLERHPARAAIPAPTMAMVRTLGAHARQPLGFFFRRAGVFRPLLTAVFARLGPETEAMVRTTRAVTRLSGSAGDNVIAERATAMVNVRIAVGSSVAQAADDIRDAVNDPAVAVRVVYGSEPSAVSPSEGPAWQLLSEAIADTFPGTIVTPYVMLQASDSRHFTRISDGVYRFLPFDLRASERATLHAIDESIRVSTFLRGIAFYRRLLAVL</sequence>
<keyword evidence="8" id="KW-1185">Reference proteome</keyword>
<name>A0ABW0NPX6_9MICO</name>
<dbReference type="EMBL" id="JBHSMG010000001">
    <property type="protein sequence ID" value="MFC5501262.1"/>
    <property type="molecule type" value="Genomic_DNA"/>
</dbReference>
<proteinExistence type="inferred from homology"/>
<dbReference type="InterPro" id="IPR036264">
    <property type="entry name" value="Bact_exopeptidase_dim_dom"/>
</dbReference>
<keyword evidence="2" id="KW-0645">Protease</keyword>
<feature type="domain" description="Peptidase M20 dimerisation" evidence="6">
    <location>
        <begin position="204"/>
        <end position="350"/>
    </location>
</feature>
<dbReference type="InterPro" id="IPR002933">
    <property type="entry name" value="Peptidase_M20"/>
</dbReference>
<dbReference type="SUPFAM" id="SSF55031">
    <property type="entry name" value="Bacterial exopeptidase dimerisation domain"/>
    <property type="match status" value="1"/>
</dbReference>
<accession>A0ABW0NPX6</accession>
<evidence type="ECO:0000256" key="4">
    <source>
        <dbReference type="ARBA" id="ARBA00022801"/>
    </source>
</evidence>
<dbReference type="InterPro" id="IPR047177">
    <property type="entry name" value="Pept_M20A"/>
</dbReference>
<dbReference type="InterPro" id="IPR001261">
    <property type="entry name" value="ArgE/DapE_CS"/>
</dbReference>
<dbReference type="Gene3D" id="3.40.630.10">
    <property type="entry name" value="Zn peptidases"/>
    <property type="match status" value="1"/>
</dbReference>
<dbReference type="Proteomes" id="UP001596039">
    <property type="component" value="Unassembled WGS sequence"/>
</dbReference>
<evidence type="ECO:0000256" key="3">
    <source>
        <dbReference type="ARBA" id="ARBA00022723"/>
    </source>
</evidence>
<comment type="similarity">
    <text evidence="1">Belongs to the peptidase M20A family.</text>
</comment>
<comment type="caution">
    <text evidence="7">The sequence shown here is derived from an EMBL/GenBank/DDBJ whole genome shotgun (WGS) entry which is preliminary data.</text>
</comment>
<dbReference type="Gene3D" id="3.30.70.360">
    <property type="match status" value="1"/>
</dbReference>
<dbReference type="PANTHER" id="PTHR45962:SF1">
    <property type="entry name" value="N-FATTY-ACYL-AMINO ACID SYNTHASE_HYDROLASE PM20D1"/>
    <property type="match status" value="1"/>
</dbReference>
<dbReference type="Pfam" id="PF01546">
    <property type="entry name" value="Peptidase_M20"/>
    <property type="match status" value="1"/>
</dbReference>
<evidence type="ECO:0000256" key="1">
    <source>
        <dbReference type="ARBA" id="ARBA00006247"/>
    </source>
</evidence>
<dbReference type="Gene3D" id="1.10.150.900">
    <property type="match status" value="1"/>
</dbReference>
<evidence type="ECO:0000256" key="5">
    <source>
        <dbReference type="ARBA" id="ARBA00022833"/>
    </source>
</evidence>
<dbReference type="SUPFAM" id="SSF53187">
    <property type="entry name" value="Zn-dependent exopeptidases"/>
    <property type="match status" value="1"/>
</dbReference>
<dbReference type="Pfam" id="PF07687">
    <property type="entry name" value="M20_dimer"/>
    <property type="match status" value="1"/>
</dbReference>
<reference evidence="8" key="1">
    <citation type="journal article" date="2019" name="Int. J. Syst. Evol. Microbiol.">
        <title>The Global Catalogue of Microorganisms (GCM) 10K type strain sequencing project: providing services to taxonomists for standard genome sequencing and annotation.</title>
        <authorList>
            <consortium name="The Broad Institute Genomics Platform"/>
            <consortium name="The Broad Institute Genome Sequencing Center for Infectious Disease"/>
            <person name="Wu L."/>
            <person name="Ma J."/>
        </authorList>
    </citation>
    <scope>NUCLEOTIDE SEQUENCE [LARGE SCALE GENOMIC DNA]</scope>
    <source>
        <strain evidence="8">CGMCC 4.6997</strain>
    </source>
</reference>
<evidence type="ECO:0000313" key="8">
    <source>
        <dbReference type="Proteomes" id="UP001596039"/>
    </source>
</evidence>
<dbReference type="InterPro" id="IPR011650">
    <property type="entry name" value="Peptidase_M20_dimer"/>
</dbReference>
<evidence type="ECO:0000256" key="2">
    <source>
        <dbReference type="ARBA" id="ARBA00022670"/>
    </source>
</evidence>
<gene>
    <name evidence="7" type="ORF">ACFPJ4_03295</name>
</gene>
<evidence type="ECO:0000259" key="6">
    <source>
        <dbReference type="Pfam" id="PF07687"/>
    </source>
</evidence>
<evidence type="ECO:0000313" key="7">
    <source>
        <dbReference type="EMBL" id="MFC5501262.1"/>
    </source>
</evidence>
<keyword evidence="5" id="KW-0862">Zinc</keyword>